<comment type="caution">
    <text evidence="1">The sequence shown here is derived from an EMBL/GenBank/DDBJ whole genome shotgun (WGS) entry which is preliminary data.</text>
</comment>
<evidence type="ECO:0000313" key="2">
    <source>
        <dbReference type="Proteomes" id="UP000596742"/>
    </source>
</evidence>
<accession>A0A8B6GAD2</accession>
<name>A0A8B6GAD2_MYTGA</name>
<reference evidence="1" key="1">
    <citation type="submission" date="2018-11" db="EMBL/GenBank/DDBJ databases">
        <authorList>
            <person name="Alioto T."/>
            <person name="Alioto T."/>
        </authorList>
    </citation>
    <scope>NUCLEOTIDE SEQUENCE</scope>
</reference>
<evidence type="ECO:0000313" key="1">
    <source>
        <dbReference type="EMBL" id="VDI60987.1"/>
    </source>
</evidence>
<feature type="non-terminal residue" evidence="1">
    <location>
        <position position="1"/>
    </location>
</feature>
<dbReference type="AlphaFoldDB" id="A0A8B6GAD2"/>
<proteinExistence type="predicted"/>
<organism evidence="1 2">
    <name type="scientific">Mytilus galloprovincialis</name>
    <name type="common">Mediterranean mussel</name>
    <dbReference type="NCBI Taxonomy" id="29158"/>
    <lineage>
        <taxon>Eukaryota</taxon>
        <taxon>Metazoa</taxon>
        <taxon>Spiralia</taxon>
        <taxon>Lophotrochozoa</taxon>
        <taxon>Mollusca</taxon>
        <taxon>Bivalvia</taxon>
        <taxon>Autobranchia</taxon>
        <taxon>Pteriomorphia</taxon>
        <taxon>Mytilida</taxon>
        <taxon>Mytiloidea</taxon>
        <taxon>Mytilidae</taxon>
        <taxon>Mytilinae</taxon>
        <taxon>Mytilus</taxon>
    </lineage>
</organism>
<gene>
    <name evidence="1" type="ORF">MGAL_10B092125</name>
</gene>
<dbReference type="EMBL" id="UYJE01008094">
    <property type="protein sequence ID" value="VDI60987.1"/>
    <property type="molecule type" value="Genomic_DNA"/>
</dbReference>
<keyword evidence="2" id="KW-1185">Reference proteome</keyword>
<sequence length="65" mass="7698">LKPQENTYRATREYIQSHKRIHTDVGDVVGRTQFTFTRTCYRDMLQYTYLAHSLLAHSLLRPNNA</sequence>
<feature type="non-terminal residue" evidence="1">
    <location>
        <position position="65"/>
    </location>
</feature>
<dbReference type="Proteomes" id="UP000596742">
    <property type="component" value="Unassembled WGS sequence"/>
</dbReference>
<protein>
    <submittedName>
        <fullName evidence="1">Uncharacterized protein</fullName>
    </submittedName>
</protein>